<keyword evidence="3" id="KW-1185">Reference proteome</keyword>
<evidence type="ECO:0000313" key="3">
    <source>
        <dbReference type="Proteomes" id="UP000324924"/>
    </source>
</evidence>
<feature type="region of interest" description="Disordered" evidence="1">
    <location>
        <begin position="502"/>
        <end position="532"/>
    </location>
</feature>
<feature type="compositionally biased region" description="Basic and acidic residues" evidence="1">
    <location>
        <begin position="412"/>
        <end position="421"/>
    </location>
</feature>
<dbReference type="RefSeq" id="WP_148972366.1">
    <property type="nucleotide sequence ID" value="NZ_CP043314.1"/>
</dbReference>
<reference evidence="2 3" key="1">
    <citation type="submission" date="2019-08" db="EMBL/GenBank/DDBJ databases">
        <title>Highly reduced genomes of protist endosymbionts show evolutionary convergence.</title>
        <authorList>
            <person name="George E."/>
            <person name="Husnik F."/>
            <person name="Tashyreva D."/>
            <person name="Prokopchuk G."/>
            <person name="Horak A."/>
            <person name="Kwong W.K."/>
            <person name="Lukes J."/>
            <person name="Keeling P.J."/>
        </authorList>
    </citation>
    <scope>NUCLEOTIDE SEQUENCE [LARGE SCALE GENOMIC DNA]</scope>
    <source>
        <strain evidence="2">1604HC</strain>
    </source>
</reference>
<proteinExistence type="predicted"/>
<dbReference type="EMBL" id="CP043314">
    <property type="protein sequence ID" value="QEK39243.1"/>
    <property type="molecule type" value="Genomic_DNA"/>
</dbReference>
<feature type="region of interest" description="Disordered" evidence="1">
    <location>
        <begin position="411"/>
        <end position="457"/>
    </location>
</feature>
<dbReference type="Proteomes" id="UP000324924">
    <property type="component" value="Chromosome"/>
</dbReference>
<dbReference type="KEGG" id="nabu:FZC36_02300"/>
<sequence length="577" mass="67225">MTKRVSLNSIYNIAKHLMFGLVFTNIQNIKCGDDTDRFCKSLSTAAQCGRVVEFAQMSEYDQRIYTKMSSRIGFSKYSKEACKSSFLGLKRETTDSGLNEENVCKTLRFLIDEVKVDSRFALKDGEKRKQFESSSSEPEDVSDLAADELLRKYQESEPHERSDMKKRYLIYKYLEAYKLHIRKNRDFRDSDHKDLTTIFRNMDLSIQRHMTSLSVCAKEANEKQTLLTLEKMNTSVQERLNKFLRNYFTESLEAFKENIEKNKNIGSELKLLDERYKVDLENIEYIESTKQVIKNLEIQINTSEHRKTYAILKANFLTFRKSLEKLPTLKDKLEFNSEMDLESIIDLKKELSSKIELNLLDYSAKLSEMYTHKWTAQIFLKGLESKEKKDEYTLDLFKDWEEKFWNMINSKQSEKNEDSRSNKRTSTYKNNTLLNMFQNSNEPSSSSTEESPKSKPLVKLSLKAENEAILKSYKSLKEANVKLETTNKILDIYFMLHSRNDSEDASDGKEMTTSLEQKTYSSSDIKSESMPKASTDEAKITIEDLLNELDLLDIKFEGKKYVQNYAALAANYAKVYP</sequence>
<feature type="compositionally biased region" description="Polar residues" evidence="1">
    <location>
        <begin position="424"/>
        <end position="438"/>
    </location>
</feature>
<evidence type="ECO:0000313" key="2">
    <source>
        <dbReference type="EMBL" id="QEK39243.1"/>
    </source>
</evidence>
<feature type="compositionally biased region" description="Low complexity" evidence="1">
    <location>
        <begin position="439"/>
        <end position="457"/>
    </location>
</feature>
<dbReference type="AlphaFoldDB" id="A0A5C0UIA2"/>
<organism evidence="2 3">
    <name type="scientific">Candidatus Nesciobacter abundans</name>
    <dbReference type="NCBI Taxonomy" id="2601668"/>
    <lineage>
        <taxon>Bacteria</taxon>
        <taxon>Pseudomonadati</taxon>
        <taxon>Pseudomonadota</taxon>
        <taxon>Alphaproteobacteria</taxon>
        <taxon>Holosporales</taxon>
        <taxon>Holosporaceae</taxon>
        <taxon>Candidatus Nesciobacter</taxon>
    </lineage>
</organism>
<accession>A0A5C0UIA2</accession>
<evidence type="ECO:0000256" key="1">
    <source>
        <dbReference type="SAM" id="MobiDB-lite"/>
    </source>
</evidence>
<gene>
    <name evidence="2" type="ORF">FZC36_02300</name>
</gene>
<name>A0A5C0UIA2_9PROT</name>
<feature type="compositionally biased region" description="Polar residues" evidence="1">
    <location>
        <begin position="511"/>
        <end position="524"/>
    </location>
</feature>
<protein>
    <submittedName>
        <fullName evidence="2">Uncharacterized protein</fullName>
    </submittedName>
</protein>